<proteinExistence type="predicted"/>
<name>A0ACC0WVV2_9STRA</name>
<comment type="caution">
    <text evidence="1">The sequence shown here is derived from an EMBL/GenBank/DDBJ whole genome shotgun (WGS) entry which is preliminary data.</text>
</comment>
<evidence type="ECO:0000313" key="1">
    <source>
        <dbReference type="EMBL" id="KAI9922912.1"/>
    </source>
</evidence>
<protein>
    <submittedName>
        <fullName evidence="1">Uncharacterized protein</fullName>
    </submittedName>
</protein>
<organism evidence="1 2">
    <name type="scientific">Peronosclerospora sorghi</name>
    <dbReference type="NCBI Taxonomy" id="230839"/>
    <lineage>
        <taxon>Eukaryota</taxon>
        <taxon>Sar</taxon>
        <taxon>Stramenopiles</taxon>
        <taxon>Oomycota</taxon>
        <taxon>Peronosporomycetes</taxon>
        <taxon>Peronosporales</taxon>
        <taxon>Peronosporaceae</taxon>
        <taxon>Peronosclerospora</taxon>
    </lineage>
</organism>
<accession>A0ACC0WVV2</accession>
<sequence>MMLTWLIFDNLCEEDQQILFRPIEEHLPLKLRELALDRVRQNVPLTYIRSIACKIVYREGLFFQLYQSVRQHGPAIPQAREESAASCREHPLPNKEDISDLIARGGVGCT</sequence>
<evidence type="ECO:0000313" key="2">
    <source>
        <dbReference type="Proteomes" id="UP001163321"/>
    </source>
</evidence>
<dbReference type="Proteomes" id="UP001163321">
    <property type="component" value="Chromosome 1"/>
</dbReference>
<dbReference type="EMBL" id="CM047580">
    <property type="protein sequence ID" value="KAI9922912.1"/>
    <property type="molecule type" value="Genomic_DNA"/>
</dbReference>
<gene>
    <name evidence="1" type="ORF">PsorP6_002526</name>
</gene>
<keyword evidence="2" id="KW-1185">Reference proteome</keyword>
<reference evidence="1 2" key="1">
    <citation type="journal article" date="2022" name="bioRxiv">
        <title>The genome of the oomycete Peronosclerospora sorghi, a cosmopolitan pathogen of maize and sorghum, is inflated with dispersed pseudogenes.</title>
        <authorList>
            <person name="Fletcher K."/>
            <person name="Martin F."/>
            <person name="Isakeit T."/>
            <person name="Cavanaugh K."/>
            <person name="Magill C."/>
            <person name="Michelmore R."/>
        </authorList>
    </citation>
    <scope>NUCLEOTIDE SEQUENCE [LARGE SCALE GENOMIC DNA]</scope>
    <source>
        <strain evidence="1">P6</strain>
    </source>
</reference>